<feature type="coiled-coil region" evidence="1">
    <location>
        <begin position="158"/>
        <end position="185"/>
    </location>
</feature>
<evidence type="ECO:0000313" key="2">
    <source>
        <dbReference type="EMBL" id="MBD1549446.1"/>
    </source>
</evidence>
<name>A0A926P6I2_9HYPH</name>
<reference evidence="2" key="1">
    <citation type="submission" date="2020-05" db="EMBL/GenBank/DDBJ databases">
        <title>Identification of trans-AT polyketide cluster in two marine bacteria, producers of a novel glutaramide-containing polyketide sesbanimide D and analogs.</title>
        <authorList>
            <person name="Kacar D."/>
            <person name="Rodriguez P."/>
            <person name="Canedo L."/>
            <person name="Gonzalez E."/>
            <person name="Galan B."/>
            <person name="De La Calle F."/>
            <person name="Garcia J.L."/>
        </authorList>
    </citation>
    <scope>NUCLEOTIDE SEQUENCE</scope>
    <source>
        <strain evidence="2">PHM038</strain>
    </source>
</reference>
<evidence type="ECO:0000313" key="3">
    <source>
        <dbReference type="Proteomes" id="UP000598467"/>
    </source>
</evidence>
<dbReference type="EMBL" id="JABFCZ010000039">
    <property type="protein sequence ID" value="MBD1549446.1"/>
    <property type="molecule type" value="Genomic_DNA"/>
</dbReference>
<dbReference type="Proteomes" id="UP000598467">
    <property type="component" value="Unassembled WGS sequence"/>
</dbReference>
<evidence type="ECO:0000256" key="1">
    <source>
        <dbReference type="SAM" id="Coils"/>
    </source>
</evidence>
<protein>
    <recommendedName>
        <fullName evidence="4">Inner membrane protein</fullName>
    </recommendedName>
</protein>
<dbReference type="AlphaFoldDB" id="A0A926P6I2"/>
<proteinExistence type="predicted"/>
<evidence type="ECO:0008006" key="4">
    <source>
        <dbReference type="Google" id="ProtNLM"/>
    </source>
</evidence>
<comment type="caution">
    <text evidence="2">The sequence shown here is derived from an EMBL/GenBank/DDBJ whole genome shotgun (WGS) entry which is preliminary data.</text>
</comment>
<gene>
    <name evidence="2" type="ORF">HK439_24575</name>
</gene>
<sequence>MFGGIVVLSGAYGLHVAGVLNIQGKLDPATSRMLDQAERKIGDLESKLADLSKKAGGNEARALVTGLSDRMTALEKSVGEMAKTAGSDLAPELAQLKSGLAALEAKVDSLPASTGGGAGTAGTDKAIKGIDDRLAALEKSVSASQKLSGTVSGVETSVGDLKTALSDIETRLQNVEATAKAAQTAVSTSDVSLKTLADSQARASETLATLSADIETVSKTGKAGLEDLRSELDGLSKRLAAVEATMGDATAREIAARALSVSALKSAVDSGRPFTTELAAVKAGLPKDTDLAVLEAHAKTGVAPASVLIAEFPAVARKMYAAFSAPDRSGDLLDSFLAGAKSIVAVRGPGDENGTGPEAVLRRMENAVSRGDLAAGLEAYKELPEVAQKAGADWAERAEARVTVDRMTEAASKEVLSMLAGKDS</sequence>
<organism evidence="2 3">
    <name type="scientific">Roseibium aggregatum</name>
    <dbReference type="NCBI Taxonomy" id="187304"/>
    <lineage>
        <taxon>Bacteria</taxon>
        <taxon>Pseudomonadati</taxon>
        <taxon>Pseudomonadota</taxon>
        <taxon>Alphaproteobacteria</taxon>
        <taxon>Hyphomicrobiales</taxon>
        <taxon>Stappiaceae</taxon>
        <taxon>Roseibium</taxon>
    </lineage>
</organism>
<dbReference type="Gene3D" id="1.20.58.60">
    <property type="match status" value="1"/>
</dbReference>
<keyword evidence="1" id="KW-0175">Coiled coil</keyword>
<accession>A0A926P6I2</accession>